<protein>
    <recommendedName>
        <fullName evidence="5">Second mannosyl transferase</fullName>
    </recommendedName>
</protein>
<sequence>MIKILYVITKSNWGGAQRYVYDIATSLDKEMFDAAVACGGNGLLATKLQEAGVRVIQIPFLQRDINIIKEFLSLFALFKIFRKERPDVIHLNSAKIGGLGAVAAYGLRIFCGWRPKVIFTAHGWGFNEDRPYLARVIIFLAQWISVIFCDFVICVSCAVFNQGMYFPFASKKLRLINLGIKSPDFLKHLEARHRLATLNKTNSLGKEFPSVWIGCIAELAKNKGLAYLIDAISILRTSDVQVLIIGDGEDYKKLQLQISNLQLQDKVFLLGFVPEASRYLKAFDMFVLPSITEAGAYVLHEAGFAGIPAVATKVGGIPYIIKDGENGFLVPPKNPEKLAEALKKLLGDENLRKIMGQKNYDLVSQKFSFEKMLRETIDIYNKVS</sequence>
<evidence type="ECO:0000313" key="3">
    <source>
        <dbReference type="EMBL" id="OGF62513.1"/>
    </source>
</evidence>
<organism evidence="3 4">
    <name type="scientific">Candidatus Giovannonibacteria bacterium RIFCSPHIGHO2_01_FULL_45_23</name>
    <dbReference type="NCBI Taxonomy" id="1798325"/>
    <lineage>
        <taxon>Bacteria</taxon>
        <taxon>Candidatus Giovannoniibacteriota</taxon>
    </lineage>
</organism>
<proteinExistence type="predicted"/>
<reference evidence="3 4" key="1">
    <citation type="journal article" date="2016" name="Nat. Commun.">
        <title>Thousands of microbial genomes shed light on interconnected biogeochemical processes in an aquifer system.</title>
        <authorList>
            <person name="Anantharaman K."/>
            <person name="Brown C.T."/>
            <person name="Hug L.A."/>
            <person name="Sharon I."/>
            <person name="Castelle C.J."/>
            <person name="Probst A.J."/>
            <person name="Thomas B.C."/>
            <person name="Singh A."/>
            <person name="Wilkins M.J."/>
            <person name="Karaoz U."/>
            <person name="Brodie E.L."/>
            <person name="Williams K.H."/>
            <person name="Hubbard S.S."/>
            <person name="Banfield J.F."/>
        </authorList>
    </citation>
    <scope>NUCLEOTIDE SEQUENCE [LARGE SCALE GENOMIC DNA]</scope>
</reference>
<dbReference type="Pfam" id="PF00534">
    <property type="entry name" value="Glycos_transf_1"/>
    <property type="match status" value="1"/>
</dbReference>
<feature type="domain" description="Glycosyl transferase family 1" evidence="1">
    <location>
        <begin position="213"/>
        <end position="360"/>
    </location>
</feature>
<name>A0A1F5VGD6_9BACT</name>
<dbReference type="GO" id="GO:0016757">
    <property type="term" value="F:glycosyltransferase activity"/>
    <property type="evidence" value="ECO:0007669"/>
    <property type="project" value="InterPro"/>
</dbReference>
<dbReference type="CDD" id="cd03808">
    <property type="entry name" value="GT4_CapM-like"/>
    <property type="match status" value="1"/>
</dbReference>
<dbReference type="PANTHER" id="PTHR12526">
    <property type="entry name" value="GLYCOSYLTRANSFERASE"/>
    <property type="match status" value="1"/>
</dbReference>
<comment type="caution">
    <text evidence="3">The sequence shown here is derived from an EMBL/GenBank/DDBJ whole genome shotgun (WGS) entry which is preliminary data.</text>
</comment>
<dbReference type="Proteomes" id="UP000179251">
    <property type="component" value="Unassembled WGS sequence"/>
</dbReference>
<dbReference type="InterPro" id="IPR028098">
    <property type="entry name" value="Glyco_trans_4-like_N"/>
</dbReference>
<evidence type="ECO:0000259" key="1">
    <source>
        <dbReference type="Pfam" id="PF00534"/>
    </source>
</evidence>
<dbReference type="Gene3D" id="3.40.50.2000">
    <property type="entry name" value="Glycogen Phosphorylase B"/>
    <property type="match status" value="2"/>
</dbReference>
<dbReference type="SUPFAM" id="SSF53756">
    <property type="entry name" value="UDP-Glycosyltransferase/glycogen phosphorylase"/>
    <property type="match status" value="1"/>
</dbReference>
<dbReference type="InterPro" id="IPR001296">
    <property type="entry name" value="Glyco_trans_1"/>
</dbReference>
<evidence type="ECO:0008006" key="5">
    <source>
        <dbReference type="Google" id="ProtNLM"/>
    </source>
</evidence>
<dbReference type="STRING" id="1798325.A2834_03550"/>
<evidence type="ECO:0000259" key="2">
    <source>
        <dbReference type="Pfam" id="PF13439"/>
    </source>
</evidence>
<dbReference type="PANTHER" id="PTHR12526:SF627">
    <property type="entry name" value="D-RHAMNOSYLTRANSFERASE WBPZ"/>
    <property type="match status" value="1"/>
</dbReference>
<gene>
    <name evidence="3" type="ORF">A2834_03550</name>
</gene>
<evidence type="ECO:0000313" key="4">
    <source>
        <dbReference type="Proteomes" id="UP000179251"/>
    </source>
</evidence>
<feature type="domain" description="Glycosyltransferase subfamily 4-like N-terminal" evidence="2">
    <location>
        <begin position="13"/>
        <end position="180"/>
    </location>
</feature>
<dbReference type="EMBL" id="MFHD01000017">
    <property type="protein sequence ID" value="OGF62513.1"/>
    <property type="molecule type" value="Genomic_DNA"/>
</dbReference>
<accession>A0A1F5VGD6</accession>
<dbReference type="Pfam" id="PF13439">
    <property type="entry name" value="Glyco_transf_4"/>
    <property type="match status" value="1"/>
</dbReference>
<dbReference type="AlphaFoldDB" id="A0A1F5VGD6"/>